<comment type="caution">
    <text evidence="3">The sequence shown here is derived from an EMBL/GenBank/DDBJ whole genome shotgun (WGS) entry which is preliminary data.</text>
</comment>
<evidence type="ECO:0000313" key="4">
    <source>
        <dbReference type="Proteomes" id="UP001597521"/>
    </source>
</evidence>
<comment type="similarity">
    <text evidence="1">Belongs to the AHA1 family.</text>
</comment>
<feature type="domain" description="Activator of Hsp90 ATPase homologue 1/2-like C-terminal" evidence="2">
    <location>
        <begin position="15"/>
        <end position="150"/>
    </location>
</feature>
<dbReference type="Proteomes" id="UP001597521">
    <property type="component" value="Unassembled WGS sequence"/>
</dbReference>
<dbReference type="RefSeq" id="WP_386832808.1">
    <property type="nucleotide sequence ID" value="NZ_JBHUNP010000001.1"/>
</dbReference>
<dbReference type="InterPro" id="IPR013538">
    <property type="entry name" value="ASHA1/2-like_C"/>
</dbReference>
<dbReference type="Pfam" id="PF08327">
    <property type="entry name" value="AHSA1"/>
    <property type="match status" value="1"/>
</dbReference>
<name>A0ABW5QJZ8_9HYPH</name>
<dbReference type="CDD" id="cd07814">
    <property type="entry name" value="SRPBCC_CalC_Aha1-like"/>
    <property type="match status" value="1"/>
</dbReference>
<gene>
    <name evidence="3" type="ORF">ACFSX5_08315</name>
</gene>
<reference evidence="4" key="1">
    <citation type="journal article" date="2019" name="Int. J. Syst. Evol. Microbiol.">
        <title>The Global Catalogue of Microorganisms (GCM) 10K type strain sequencing project: providing services to taxonomists for standard genome sequencing and annotation.</title>
        <authorList>
            <consortium name="The Broad Institute Genomics Platform"/>
            <consortium name="The Broad Institute Genome Sequencing Center for Infectious Disease"/>
            <person name="Wu L."/>
            <person name="Ma J."/>
        </authorList>
    </citation>
    <scope>NUCLEOTIDE SEQUENCE [LARGE SCALE GENOMIC DNA]</scope>
    <source>
        <strain evidence="4">CCM 7427</strain>
    </source>
</reference>
<evidence type="ECO:0000256" key="1">
    <source>
        <dbReference type="ARBA" id="ARBA00006817"/>
    </source>
</evidence>
<dbReference type="EMBL" id="JBHUNP010000001">
    <property type="protein sequence ID" value="MFD2647791.1"/>
    <property type="molecule type" value="Genomic_DNA"/>
</dbReference>
<dbReference type="SUPFAM" id="SSF55961">
    <property type="entry name" value="Bet v1-like"/>
    <property type="match status" value="1"/>
</dbReference>
<protein>
    <submittedName>
        <fullName evidence="3">SRPBCC domain-containing protein</fullName>
    </submittedName>
</protein>
<sequence length="158" mass="17468">MTDTIEVKVTHRFAASPERVYDALLDPDKARLWQQGWMAQTGSPGTIITSEINPVVGGRFQFVGRGEDGVDARSWGSYRRLERPNLVEFTWIVDPAGEDDPSVVTVIIEPEPEGSGSVVTLYNPMGAEWADYRERTERAWMAMLSAVDAVLRAEGPAA</sequence>
<evidence type="ECO:0000313" key="3">
    <source>
        <dbReference type="EMBL" id="MFD2647791.1"/>
    </source>
</evidence>
<dbReference type="Gene3D" id="3.30.530.20">
    <property type="match status" value="1"/>
</dbReference>
<accession>A0ABW5QJZ8</accession>
<proteinExistence type="inferred from homology"/>
<evidence type="ECO:0000259" key="2">
    <source>
        <dbReference type="Pfam" id="PF08327"/>
    </source>
</evidence>
<dbReference type="InterPro" id="IPR023393">
    <property type="entry name" value="START-like_dom_sf"/>
</dbReference>
<keyword evidence="4" id="KW-1185">Reference proteome</keyword>
<organism evidence="3 4">
    <name type="scientific">Devosia albogilva</name>
    <dbReference type="NCBI Taxonomy" id="429726"/>
    <lineage>
        <taxon>Bacteria</taxon>
        <taxon>Pseudomonadati</taxon>
        <taxon>Pseudomonadota</taxon>
        <taxon>Alphaproteobacteria</taxon>
        <taxon>Hyphomicrobiales</taxon>
        <taxon>Devosiaceae</taxon>
        <taxon>Devosia</taxon>
    </lineage>
</organism>